<protein>
    <submittedName>
        <fullName evidence="6">NAD(+) diphosphatase</fullName>
        <ecNumber evidence="6">3.6.1.22</ecNumber>
    </submittedName>
</protein>
<dbReference type="InterPro" id="IPR000086">
    <property type="entry name" value="NUDIX_hydrolase_dom"/>
</dbReference>
<keyword evidence="4" id="KW-0460">Magnesium</keyword>
<dbReference type="RefSeq" id="WP_217671161.1">
    <property type="nucleotide sequence ID" value="NZ_JAHRID010000010.1"/>
</dbReference>
<dbReference type="InterPro" id="IPR050241">
    <property type="entry name" value="NAD-cap_RNA_hydrolase_NudC"/>
</dbReference>
<keyword evidence="3 6" id="KW-0378">Hydrolase</keyword>
<comment type="caution">
    <text evidence="6">The sequence shown here is derived from an EMBL/GenBank/DDBJ whole genome shotgun (WGS) entry which is preliminary data.</text>
</comment>
<dbReference type="EMBL" id="JAHRID010000010">
    <property type="protein sequence ID" value="MBV2130842.1"/>
    <property type="molecule type" value="Genomic_DNA"/>
</dbReference>
<evidence type="ECO:0000259" key="5">
    <source>
        <dbReference type="PROSITE" id="PS51462"/>
    </source>
</evidence>
<dbReference type="Pfam" id="PF09297">
    <property type="entry name" value="Zn_ribbon_NUD"/>
    <property type="match status" value="1"/>
</dbReference>
<comment type="cofactor">
    <cofactor evidence="1">
        <name>Mg(2+)</name>
        <dbReference type="ChEBI" id="CHEBI:18420"/>
    </cofactor>
</comment>
<gene>
    <name evidence="6" type="primary">nudC</name>
    <name evidence="6" type="ORF">KQY15_17225</name>
</gene>
<dbReference type="Pfam" id="PF00293">
    <property type="entry name" value="NUDIX"/>
    <property type="match status" value="1"/>
</dbReference>
<evidence type="ECO:0000256" key="2">
    <source>
        <dbReference type="ARBA" id="ARBA00022723"/>
    </source>
</evidence>
<evidence type="ECO:0000313" key="7">
    <source>
        <dbReference type="Proteomes" id="UP000704611"/>
    </source>
</evidence>
<sequence length="261" mass="29177">MIKHSITLPTNQSGYWFVVNKGRLFLTDKGLVPQGKLADLAIVAEPEQICWLGQYQQQPCYLLVDHDQITDDSCWHSARSLLSQDEQLFQLAARALQVSLFLQTHRFCGQCGSAMHLVNWELAALCNKCGHRCYPRIAPCVLVGITRPGQILLARSSRHKPGFFSILAGFVESAETLEQAAVREVKEEVGVDIKNLSYVGSQPWPFPHSLMTGFTADYVRGSIVCQPNEIAEAAWFDLNDLPEVPPAETLSGRIIRQLQQK</sequence>
<dbReference type="PANTHER" id="PTHR42904">
    <property type="entry name" value="NUDIX HYDROLASE, NUDC SUBFAMILY"/>
    <property type="match status" value="1"/>
</dbReference>
<keyword evidence="7" id="KW-1185">Reference proteome</keyword>
<dbReference type="CDD" id="cd03429">
    <property type="entry name" value="NUDIX_NADH_pyrophosphatase_Nudt13"/>
    <property type="match status" value="1"/>
</dbReference>
<organism evidence="6 7">
    <name type="scientific">Arsukibacterium indicum</name>
    <dbReference type="NCBI Taxonomy" id="2848612"/>
    <lineage>
        <taxon>Bacteria</taxon>
        <taxon>Pseudomonadati</taxon>
        <taxon>Pseudomonadota</taxon>
        <taxon>Gammaproteobacteria</taxon>
        <taxon>Chromatiales</taxon>
        <taxon>Chromatiaceae</taxon>
        <taxon>Arsukibacterium</taxon>
    </lineage>
</organism>
<dbReference type="InterPro" id="IPR015376">
    <property type="entry name" value="Znr_NADH_PPase"/>
</dbReference>
<dbReference type="NCBIfam" id="NF001299">
    <property type="entry name" value="PRK00241.1"/>
    <property type="match status" value="1"/>
</dbReference>
<dbReference type="PROSITE" id="PS00893">
    <property type="entry name" value="NUDIX_BOX"/>
    <property type="match status" value="1"/>
</dbReference>
<dbReference type="Pfam" id="PF09296">
    <property type="entry name" value="NUDIX-like"/>
    <property type="match status" value="1"/>
</dbReference>
<evidence type="ECO:0000313" key="6">
    <source>
        <dbReference type="EMBL" id="MBV2130842.1"/>
    </source>
</evidence>
<dbReference type="Proteomes" id="UP000704611">
    <property type="component" value="Unassembled WGS sequence"/>
</dbReference>
<evidence type="ECO:0000256" key="4">
    <source>
        <dbReference type="ARBA" id="ARBA00022842"/>
    </source>
</evidence>
<dbReference type="PANTHER" id="PTHR42904:SF6">
    <property type="entry name" value="NAD-CAPPED RNA HYDROLASE NUDT12"/>
    <property type="match status" value="1"/>
</dbReference>
<evidence type="ECO:0000256" key="3">
    <source>
        <dbReference type="ARBA" id="ARBA00022801"/>
    </source>
</evidence>
<proteinExistence type="predicted"/>
<feature type="domain" description="Nudix hydrolase" evidence="5">
    <location>
        <begin position="135"/>
        <end position="261"/>
    </location>
</feature>
<keyword evidence="2" id="KW-0479">Metal-binding</keyword>
<dbReference type="PROSITE" id="PS51462">
    <property type="entry name" value="NUDIX"/>
    <property type="match status" value="1"/>
</dbReference>
<evidence type="ECO:0000256" key="1">
    <source>
        <dbReference type="ARBA" id="ARBA00001946"/>
    </source>
</evidence>
<dbReference type="InterPro" id="IPR015375">
    <property type="entry name" value="NADH_PPase-like_N"/>
</dbReference>
<name>A0ABS6MPT1_9GAMM</name>
<reference evidence="6 7" key="1">
    <citation type="submission" date="2021-06" db="EMBL/GenBank/DDBJ databases">
        <title>Rheinheimera indica sp. nov., isolated from deep-sea sediment.</title>
        <authorList>
            <person name="Wang Z."/>
            <person name="Zhang X.-Y."/>
        </authorList>
    </citation>
    <scope>NUCLEOTIDE SEQUENCE [LARGE SCALE GENOMIC DNA]</scope>
    <source>
        <strain evidence="6 7">SM2107</strain>
    </source>
</reference>
<dbReference type="GO" id="GO:0016787">
    <property type="term" value="F:hydrolase activity"/>
    <property type="evidence" value="ECO:0007669"/>
    <property type="project" value="UniProtKB-KW"/>
</dbReference>
<accession>A0ABS6MPT1</accession>
<dbReference type="InterPro" id="IPR020084">
    <property type="entry name" value="NUDIX_hydrolase_CS"/>
</dbReference>
<dbReference type="InterPro" id="IPR049734">
    <property type="entry name" value="NudC-like_C"/>
</dbReference>
<dbReference type="EC" id="3.6.1.22" evidence="6"/>